<feature type="region of interest" description="Disordered" evidence="1">
    <location>
        <begin position="654"/>
        <end position="678"/>
    </location>
</feature>
<feature type="compositionally biased region" description="Low complexity" evidence="1">
    <location>
        <begin position="755"/>
        <end position="764"/>
    </location>
</feature>
<feature type="region of interest" description="Disordered" evidence="1">
    <location>
        <begin position="750"/>
        <end position="796"/>
    </location>
</feature>
<sequence>MSSFGNGVSFPSRVGSSLRDGTLSSTTSASPSSVVAASPTQQDPILAMQDEVFGKSHAPPPTDTMTSLAGIRARRQHLCDAESRQRDHFEGLSKQLRAVCLERNRERGVRPDLPALVCDRRPLVKAWSKQGWWPQKVHSFCVYLLDGTFWFLALFYFWCEIYHRQNVVNQNEIIISGRKAELASKQAELEDGRSRPLPVARDFAEMSQYTLPPREPVEYRSNPFAVPFGIFGRPLPPCDPVYPREEVELPLHRSARLARESAVQQLFAGVDNFEPAFASQVHQLPQYLDTAFQIEAPPQVLMIESAPAFDAVPSQQLTPQLAAEPAPTPAADADPVLKQLRLALARLTIECAHTPKASRPQTTCLRVPQQFGRPAPNLVPAAFTPAPRLPAVTLLVNPDPAPAVIPEQVIATPTVTVPPAGQLPLPVGQLPLPAGQLPLPPLAPIPIPALPAPTPVAAPVNPVVPPTPVVEVQPQQQAVQPPRRRVAEPVKLVFVPPTPVVNSQPQQQQPDVQMTEEVVAAPAQAPAQAPPVEVPRNRVAAPVKLVMVPPTPVVNTQPQQPAPQAPPRRHVIAAPANLLFAPAPAVNTQPQQPVAPVQQQPHPQQQQPLDVAMTEEHDTSAPAAKRARPARPDWQPIKRLDPSQAQAQLTLPTLALPSGPAPEVAQPPMAPQQQQPAVVPAPVAPTVLPSPPPPAPPVPAPVDIPDVDEEQQAPAHGSRPVAPMRKRRVFNTVTCPPPPSADVLAAIPAPPPFAPASEVEQQQHPAPPPPPAPVMEEEVVEQQQAESSTARQLPPVRTDPWSGLELRSLASRLIRECVDIDAWRRRLFGNIETYVGTEDDDLELFSPEDAAKILQTLFRVVRGSDVGTQRQKDNTLNKVVRLARKEGMVIERGFFRHFFLVFWDGGVWDSVDNRFLFSRHSGLVILSSATQSVWEAIGWIITTNLRKCNIQDTHRRVERLWRTTFASGDSFGNRTIVQGSWGLWPWGLFGVLGGPAWISFRGEMPSTCDFDSDNHQRHYLVVPARDLVVILGRQSRPQGM</sequence>
<evidence type="ECO:0000313" key="2">
    <source>
        <dbReference type="EMBL" id="KAK0744680.1"/>
    </source>
</evidence>
<feature type="compositionally biased region" description="Low complexity" evidence="1">
    <location>
        <begin position="24"/>
        <end position="40"/>
    </location>
</feature>
<name>A0AA40ESN8_9PEZI</name>
<keyword evidence="3" id="KW-1185">Reference proteome</keyword>
<gene>
    <name evidence="2" type="ORF">B0T21DRAFT_344845</name>
</gene>
<feature type="region of interest" description="Disordered" evidence="1">
    <location>
        <begin position="1"/>
        <end position="41"/>
    </location>
</feature>
<dbReference type="EMBL" id="JAUKTV010000002">
    <property type="protein sequence ID" value="KAK0744680.1"/>
    <property type="molecule type" value="Genomic_DNA"/>
</dbReference>
<feature type="region of interest" description="Disordered" evidence="1">
    <location>
        <begin position="587"/>
        <end position="637"/>
    </location>
</feature>
<accession>A0AA40ESN8</accession>
<dbReference type="Proteomes" id="UP001172159">
    <property type="component" value="Unassembled WGS sequence"/>
</dbReference>
<evidence type="ECO:0000313" key="3">
    <source>
        <dbReference type="Proteomes" id="UP001172159"/>
    </source>
</evidence>
<reference evidence="2" key="1">
    <citation type="submission" date="2023-06" db="EMBL/GenBank/DDBJ databases">
        <title>Genome-scale phylogeny and comparative genomics of the fungal order Sordariales.</title>
        <authorList>
            <consortium name="Lawrence Berkeley National Laboratory"/>
            <person name="Hensen N."/>
            <person name="Bonometti L."/>
            <person name="Westerberg I."/>
            <person name="Brannstrom I.O."/>
            <person name="Guillou S."/>
            <person name="Cros-Aarteil S."/>
            <person name="Calhoun S."/>
            <person name="Haridas S."/>
            <person name="Kuo A."/>
            <person name="Mondo S."/>
            <person name="Pangilinan J."/>
            <person name="Riley R."/>
            <person name="Labutti K."/>
            <person name="Andreopoulos B."/>
            <person name="Lipzen A."/>
            <person name="Chen C."/>
            <person name="Yanf M."/>
            <person name="Daum C."/>
            <person name="Ng V."/>
            <person name="Clum A."/>
            <person name="Steindorff A."/>
            <person name="Ohm R."/>
            <person name="Martin F."/>
            <person name="Silar P."/>
            <person name="Natvig D."/>
            <person name="Lalanne C."/>
            <person name="Gautier V."/>
            <person name="Ament-Velasquez S.L."/>
            <person name="Kruys A."/>
            <person name="Hutchinson M.I."/>
            <person name="Powell A.J."/>
            <person name="Barry K."/>
            <person name="Miller A.N."/>
            <person name="Grigoriev I.V."/>
            <person name="Debuchy R."/>
            <person name="Gladieux P."/>
            <person name="Thoren M.H."/>
            <person name="Johannesson H."/>
        </authorList>
    </citation>
    <scope>NUCLEOTIDE SEQUENCE</scope>
    <source>
        <strain evidence="2">CBS 540.89</strain>
    </source>
</reference>
<organism evidence="2 3">
    <name type="scientific">Apiosordaria backusii</name>
    <dbReference type="NCBI Taxonomy" id="314023"/>
    <lineage>
        <taxon>Eukaryota</taxon>
        <taxon>Fungi</taxon>
        <taxon>Dikarya</taxon>
        <taxon>Ascomycota</taxon>
        <taxon>Pezizomycotina</taxon>
        <taxon>Sordariomycetes</taxon>
        <taxon>Sordariomycetidae</taxon>
        <taxon>Sordariales</taxon>
        <taxon>Lasiosphaeriaceae</taxon>
        <taxon>Apiosordaria</taxon>
    </lineage>
</organism>
<evidence type="ECO:0000256" key="1">
    <source>
        <dbReference type="SAM" id="MobiDB-lite"/>
    </source>
</evidence>
<dbReference type="AlphaFoldDB" id="A0AA40ESN8"/>
<proteinExistence type="predicted"/>
<comment type="caution">
    <text evidence="2">The sequence shown here is derived from an EMBL/GenBank/DDBJ whole genome shotgun (WGS) entry which is preliminary data.</text>
</comment>
<feature type="compositionally biased region" description="Low complexity" evidence="1">
    <location>
        <begin position="587"/>
        <end position="608"/>
    </location>
</feature>
<protein>
    <submittedName>
        <fullName evidence="2">Uncharacterized protein</fullName>
    </submittedName>
</protein>